<comment type="similarity">
    <text evidence="2 7">Belongs to the cytochrome P450 family.</text>
</comment>
<dbReference type="KEGG" id="ela:UCREL1_2230"/>
<evidence type="ECO:0000256" key="1">
    <source>
        <dbReference type="ARBA" id="ARBA00001971"/>
    </source>
</evidence>
<feature type="binding site" description="axial binding residue" evidence="6">
    <location>
        <position position="428"/>
    </location>
    <ligand>
        <name>heme</name>
        <dbReference type="ChEBI" id="CHEBI:30413"/>
    </ligand>
    <ligandPart>
        <name>Fe</name>
        <dbReference type="ChEBI" id="CHEBI:18248"/>
    </ligandPart>
</feature>
<dbReference type="Pfam" id="PF00067">
    <property type="entry name" value="p450"/>
    <property type="match status" value="1"/>
</dbReference>
<dbReference type="PANTHER" id="PTHR24305">
    <property type="entry name" value="CYTOCHROME P450"/>
    <property type="match status" value="1"/>
</dbReference>
<dbReference type="InterPro" id="IPR050121">
    <property type="entry name" value="Cytochrome_P450_monoxygenase"/>
</dbReference>
<dbReference type="eggNOG" id="KOG0157">
    <property type="taxonomic scope" value="Eukaryota"/>
</dbReference>
<keyword evidence="3 6" id="KW-0349">Heme</keyword>
<keyword evidence="7 8" id="KW-0503">Monooxygenase</keyword>
<reference evidence="9" key="1">
    <citation type="journal article" date="2013" name="Genome Announc.">
        <title>Draft genome sequence of the grapevine dieback fungus Eutypa lata UCR-EL1.</title>
        <authorList>
            <person name="Blanco-Ulate B."/>
            <person name="Rolshausen P.E."/>
            <person name="Cantu D."/>
        </authorList>
    </citation>
    <scope>NUCLEOTIDE SEQUENCE [LARGE SCALE GENOMIC DNA]</scope>
    <source>
        <strain evidence="9">UCR-EL1</strain>
    </source>
</reference>
<keyword evidence="7" id="KW-0560">Oxidoreductase</keyword>
<protein>
    <submittedName>
        <fullName evidence="8">Putative benzoate 4-monooxygenase cytochrome p450 protein</fullName>
    </submittedName>
</protein>
<evidence type="ECO:0000313" key="8">
    <source>
        <dbReference type="EMBL" id="EMR70732.1"/>
    </source>
</evidence>
<gene>
    <name evidence="8" type="ORF">UCREL1_2230</name>
</gene>
<dbReference type="HOGENOM" id="CLU_001570_14_0_1"/>
<dbReference type="OMA" id="YAVEIDN"/>
<dbReference type="InterPro" id="IPR001128">
    <property type="entry name" value="Cyt_P450"/>
</dbReference>
<evidence type="ECO:0000256" key="2">
    <source>
        <dbReference type="ARBA" id="ARBA00010617"/>
    </source>
</evidence>
<evidence type="ECO:0000256" key="6">
    <source>
        <dbReference type="PIRSR" id="PIRSR602401-1"/>
    </source>
</evidence>
<dbReference type="GO" id="GO:0016705">
    <property type="term" value="F:oxidoreductase activity, acting on paired donors, with incorporation or reduction of molecular oxygen"/>
    <property type="evidence" value="ECO:0007669"/>
    <property type="project" value="InterPro"/>
</dbReference>
<dbReference type="PRINTS" id="PR00385">
    <property type="entry name" value="P450"/>
</dbReference>
<dbReference type="OrthoDB" id="3934656at2759"/>
<dbReference type="PANTHER" id="PTHR24305:SF232">
    <property type="entry name" value="P450, PUTATIVE (EUROFUNG)-RELATED"/>
    <property type="match status" value="1"/>
</dbReference>
<dbReference type="PROSITE" id="PS00086">
    <property type="entry name" value="CYTOCHROME_P450"/>
    <property type="match status" value="1"/>
</dbReference>
<name>M7T2G0_EUTLA</name>
<keyword evidence="9" id="KW-1185">Reference proteome</keyword>
<dbReference type="GO" id="GO:0004497">
    <property type="term" value="F:monooxygenase activity"/>
    <property type="evidence" value="ECO:0007669"/>
    <property type="project" value="UniProtKB-KW"/>
</dbReference>
<dbReference type="GO" id="GO:0005506">
    <property type="term" value="F:iron ion binding"/>
    <property type="evidence" value="ECO:0007669"/>
    <property type="project" value="InterPro"/>
</dbReference>
<evidence type="ECO:0000256" key="4">
    <source>
        <dbReference type="ARBA" id="ARBA00022723"/>
    </source>
</evidence>
<proteinExistence type="inferred from homology"/>
<comment type="cofactor">
    <cofactor evidence="1 6">
        <name>heme</name>
        <dbReference type="ChEBI" id="CHEBI:30413"/>
    </cofactor>
</comment>
<sequence length="481" mass="54627">MGWMSKYDIPEFLALEMNKARVGTKDRWTNLWRFATVRTGSYHIHIKNVHDKYGPVVRIGPNLLDLDVATPELPKMTEFYQNNSAVINGKITYQVFSETDPSSHARMKRPIAKFFSQGNVLAKEPLMNAIIGEMCQHLETRYKDSTCDLGEWIAFCAWDILGMVAFSQKFGYMDTGRDFDGSIATADKSLDYFAAVGQMPFLDYLLDKNPVFRIGPPNLGNITRIATERMVARLQGQRPPRPLEYGEDIPDYLDHFIAVKDAHPDAITETDIVVYLLTTLIAGADTTAITIRAIFYYALRKPSVYSRLEEEILSADLKSSAASYSSARALPLREGMRMHPAVCMLLERYVPQPGLTLPNSNQYIPAGTAVGMNPYVMGRNQSIWGADADEFRPERWLRHDGEDEVSYRERLQLYHAFDLTFGGGARICLGRYLAQAEVYKVVASLVRNFEIELVDPLREWEVVGSWFLRQKGLVCNLRERS</sequence>
<dbReference type="InterPro" id="IPR017972">
    <property type="entry name" value="Cyt_P450_CS"/>
</dbReference>
<dbReference type="GO" id="GO:0020037">
    <property type="term" value="F:heme binding"/>
    <property type="evidence" value="ECO:0007669"/>
    <property type="project" value="InterPro"/>
</dbReference>
<dbReference type="SUPFAM" id="SSF48264">
    <property type="entry name" value="Cytochrome P450"/>
    <property type="match status" value="1"/>
</dbReference>
<dbReference type="PRINTS" id="PR00463">
    <property type="entry name" value="EP450I"/>
</dbReference>
<dbReference type="InterPro" id="IPR002401">
    <property type="entry name" value="Cyt_P450_E_grp-I"/>
</dbReference>
<evidence type="ECO:0000256" key="7">
    <source>
        <dbReference type="RuleBase" id="RU000461"/>
    </source>
</evidence>
<evidence type="ECO:0000256" key="5">
    <source>
        <dbReference type="ARBA" id="ARBA00023004"/>
    </source>
</evidence>
<evidence type="ECO:0000313" key="9">
    <source>
        <dbReference type="Proteomes" id="UP000012174"/>
    </source>
</evidence>
<dbReference type="Proteomes" id="UP000012174">
    <property type="component" value="Unassembled WGS sequence"/>
</dbReference>
<dbReference type="AlphaFoldDB" id="M7T2G0"/>
<evidence type="ECO:0000256" key="3">
    <source>
        <dbReference type="ARBA" id="ARBA00022617"/>
    </source>
</evidence>
<accession>M7T2G0</accession>
<dbReference type="EMBL" id="KB705793">
    <property type="protein sequence ID" value="EMR70732.1"/>
    <property type="molecule type" value="Genomic_DNA"/>
</dbReference>
<dbReference type="InterPro" id="IPR036396">
    <property type="entry name" value="Cyt_P450_sf"/>
</dbReference>
<dbReference type="CDD" id="cd11060">
    <property type="entry name" value="CYP57A1-like"/>
    <property type="match status" value="1"/>
</dbReference>
<dbReference type="Gene3D" id="1.10.630.10">
    <property type="entry name" value="Cytochrome P450"/>
    <property type="match status" value="1"/>
</dbReference>
<organism evidence="8 9">
    <name type="scientific">Eutypa lata (strain UCR-EL1)</name>
    <name type="common">Grapevine dieback disease fungus</name>
    <name type="synonym">Eutypa armeniacae</name>
    <dbReference type="NCBI Taxonomy" id="1287681"/>
    <lineage>
        <taxon>Eukaryota</taxon>
        <taxon>Fungi</taxon>
        <taxon>Dikarya</taxon>
        <taxon>Ascomycota</taxon>
        <taxon>Pezizomycotina</taxon>
        <taxon>Sordariomycetes</taxon>
        <taxon>Xylariomycetidae</taxon>
        <taxon>Xylariales</taxon>
        <taxon>Diatrypaceae</taxon>
        <taxon>Eutypa</taxon>
    </lineage>
</organism>
<keyword evidence="5 6" id="KW-0408">Iron</keyword>
<keyword evidence="4 6" id="KW-0479">Metal-binding</keyword>